<name>A0A177GH21_9PROT</name>
<dbReference type="AlphaFoldDB" id="A0A177GH21"/>
<dbReference type="EMBL" id="LVHD01000001">
    <property type="protein sequence ID" value="OAG78735.1"/>
    <property type="molecule type" value="Genomic_DNA"/>
</dbReference>
<dbReference type="PATRIC" id="fig|178901.16.peg.73"/>
<evidence type="ECO:0000313" key="1">
    <source>
        <dbReference type="EMBL" id="OAG78735.1"/>
    </source>
</evidence>
<dbReference type="Proteomes" id="UP000077349">
    <property type="component" value="Unassembled WGS sequence"/>
</dbReference>
<proteinExistence type="predicted"/>
<sequence>MHHPQTFSKQVISEITLFSSWKNEETPLIIPEEEYHFSGNI</sequence>
<reference evidence="1 2" key="1">
    <citation type="submission" date="2016-03" db="EMBL/GenBank/DDBJ databases">
        <title>Draft genome sequence of Acetobacter malorum CECT 7742, a strain isolated from strawberry vinegar.</title>
        <authorList>
            <person name="Sainz F."/>
            <person name="Mas A."/>
            <person name="Torija M.J."/>
        </authorList>
    </citation>
    <scope>NUCLEOTIDE SEQUENCE [LARGE SCALE GENOMIC DNA]</scope>
    <source>
        <strain evidence="1 2">CECT 7742</strain>
    </source>
</reference>
<organism evidence="1 2">
    <name type="scientific">Acetobacter malorum</name>
    <dbReference type="NCBI Taxonomy" id="178901"/>
    <lineage>
        <taxon>Bacteria</taxon>
        <taxon>Pseudomonadati</taxon>
        <taxon>Pseudomonadota</taxon>
        <taxon>Alphaproteobacteria</taxon>
        <taxon>Acetobacterales</taxon>
        <taxon>Acetobacteraceae</taxon>
        <taxon>Acetobacter</taxon>
    </lineage>
</organism>
<comment type="caution">
    <text evidence="1">The sequence shown here is derived from an EMBL/GenBank/DDBJ whole genome shotgun (WGS) entry which is preliminary data.</text>
</comment>
<protein>
    <submittedName>
        <fullName evidence="1">AdhA upstream ORF</fullName>
    </submittedName>
</protein>
<evidence type="ECO:0000313" key="2">
    <source>
        <dbReference type="Proteomes" id="UP000077349"/>
    </source>
</evidence>
<accession>A0A177GH21</accession>
<gene>
    <name evidence="1" type="ORF">Amal_00068</name>
</gene>